<dbReference type="FunCoup" id="A0A6P6G910">
    <property type="interactions" value="286"/>
</dbReference>
<proteinExistence type="predicted"/>
<evidence type="ECO:0000259" key="1">
    <source>
        <dbReference type="PROSITE" id="PS50280"/>
    </source>
</evidence>
<organism evidence="2 3">
    <name type="scientific">Ziziphus jujuba</name>
    <name type="common">Chinese jujube</name>
    <name type="synonym">Ziziphus sativa</name>
    <dbReference type="NCBI Taxonomy" id="326968"/>
    <lineage>
        <taxon>Eukaryota</taxon>
        <taxon>Viridiplantae</taxon>
        <taxon>Streptophyta</taxon>
        <taxon>Embryophyta</taxon>
        <taxon>Tracheophyta</taxon>
        <taxon>Spermatophyta</taxon>
        <taxon>Magnoliopsida</taxon>
        <taxon>eudicotyledons</taxon>
        <taxon>Gunneridae</taxon>
        <taxon>Pentapetalae</taxon>
        <taxon>rosids</taxon>
        <taxon>fabids</taxon>
        <taxon>Rosales</taxon>
        <taxon>Rhamnaceae</taxon>
        <taxon>Paliureae</taxon>
        <taxon>Ziziphus</taxon>
    </lineage>
</organism>
<dbReference type="CDD" id="cd20071">
    <property type="entry name" value="SET_SMYD"/>
    <property type="match status" value="1"/>
</dbReference>
<sequence>MEMRMRASEDIEIGEDITPAIPALCFCLNDSFVSSHCSSCFSPLPSHHSSSSNPFHLLYCSPPSSCSLSSSTSSAAADSHLLLLLHSRPSLYPHGDSSDLRLALRLLHHSAPPPLSLSRDRIAGLLTNRHKLMTREASDDDEFVARIRSGARAMAAARRMRDGLDDVSCCDHAASEYDAVLEEEATALCLVITNAVEVQDKSGRTLGLALFCPSFCWINHSCSPNACYRTLLCTDPQTAPSSSVQGKKPLRISPYSCGCGDEDNQVIAGVVCSNGILTKESHCYCGPRIIVRSIKRITKGEEVTVAYTDLLQPKAVRQSELWSRYRFICCCRRCSASPLTYVDRALEELSVASLDSLSSNISFDTDKATEKLTEYIEDAIADYLSSDDPVSCCKRLEHVLAQGLSDEQLECKEGNSQATYRLHPLHHLSLNAYTTLQSAYKTRTSDLLPLCPERDEHLVEAFNMSRSSVAYALMLAGATHHLFHFETSLIASVANFWISAGESLLTFARSSVWNEFVGWGLPVLNLSSITAHKCPKCLLVDKFRTIQLDSQVQYADFEDTRRKFLVCVTGFTHEVWSFLVNSCCYLRSFKDPIDFSWSANSKFSSFLEIDARSSSTDMHGCEVEEDSDSGKIRIYMFQLGMHCLLYGGYLASICFGGHSSLTCHVQNIVDGE</sequence>
<evidence type="ECO:0000313" key="2">
    <source>
        <dbReference type="Proteomes" id="UP001652623"/>
    </source>
</evidence>
<keyword evidence="2" id="KW-1185">Reference proteome</keyword>
<protein>
    <submittedName>
        <fullName evidence="3">Protein SET DOMAIN GROUP 41 isoform X1</fullName>
    </submittedName>
</protein>
<accession>A0A6P6G910</accession>
<dbReference type="PROSITE" id="PS50280">
    <property type="entry name" value="SET"/>
    <property type="match status" value="1"/>
</dbReference>
<dbReference type="Proteomes" id="UP001652623">
    <property type="component" value="Chromosome 5"/>
</dbReference>
<dbReference type="PANTHER" id="PTHR47780">
    <property type="entry name" value="PROTEIN SET DOMAIN GROUP 41"/>
    <property type="match status" value="1"/>
</dbReference>
<dbReference type="Gene3D" id="6.10.140.2220">
    <property type="match status" value="1"/>
</dbReference>
<name>A0A6P6G910_ZIZJJ</name>
<dbReference type="InParanoid" id="A0A6P6G910"/>
<dbReference type="SUPFAM" id="SSF82199">
    <property type="entry name" value="SET domain"/>
    <property type="match status" value="2"/>
</dbReference>
<dbReference type="AlphaFoldDB" id="A0A6P6G910"/>
<reference evidence="3" key="1">
    <citation type="submission" date="2025-08" db="UniProtKB">
        <authorList>
            <consortium name="RefSeq"/>
        </authorList>
    </citation>
    <scope>IDENTIFICATION</scope>
    <source>
        <tissue evidence="3">Seedling</tissue>
    </source>
</reference>
<dbReference type="RefSeq" id="XP_024930594.3">
    <property type="nucleotide sequence ID" value="XM_025074826.3"/>
</dbReference>
<dbReference type="Gene3D" id="1.10.220.160">
    <property type="match status" value="1"/>
</dbReference>
<feature type="domain" description="SET" evidence="1">
    <location>
        <begin position="113"/>
        <end position="308"/>
    </location>
</feature>
<evidence type="ECO:0000313" key="3">
    <source>
        <dbReference type="RefSeq" id="XP_024930594.3"/>
    </source>
</evidence>
<gene>
    <name evidence="3" type="primary">LOC107421703</name>
</gene>
<dbReference type="Gene3D" id="2.170.270.10">
    <property type="entry name" value="SET domain"/>
    <property type="match status" value="2"/>
</dbReference>
<dbReference type="InterPro" id="IPR046341">
    <property type="entry name" value="SET_dom_sf"/>
</dbReference>
<dbReference type="PANTHER" id="PTHR47780:SF1">
    <property type="entry name" value="PROTEIN SET DOMAIN GROUP 41"/>
    <property type="match status" value="1"/>
</dbReference>
<dbReference type="GeneID" id="107421703"/>
<dbReference type="InterPro" id="IPR001214">
    <property type="entry name" value="SET_dom"/>
</dbReference>